<proteinExistence type="predicted"/>
<evidence type="ECO:0000313" key="3">
    <source>
        <dbReference type="Proteomes" id="UP000198866"/>
    </source>
</evidence>
<name>A0A1H7E489_9BURK</name>
<dbReference type="EMBL" id="FNYE01000042">
    <property type="protein sequence ID" value="SEK08786.1"/>
    <property type="molecule type" value="Genomic_DNA"/>
</dbReference>
<feature type="domain" description="DUF1214" evidence="1">
    <location>
        <begin position="262"/>
        <end position="337"/>
    </location>
</feature>
<feature type="domain" description="DUF1214" evidence="1">
    <location>
        <begin position="121"/>
        <end position="165"/>
    </location>
</feature>
<organism evidence="2 3">
    <name type="scientific">Paraburkholderia diazotrophica</name>
    <dbReference type="NCBI Taxonomy" id="667676"/>
    <lineage>
        <taxon>Bacteria</taxon>
        <taxon>Pseudomonadati</taxon>
        <taxon>Pseudomonadota</taxon>
        <taxon>Betaproteobacteria</taxon>
        <taxon>Burkholderiales</taxon>
        <taxon>Burkholderiaceae</taxon>
        <taxon>Paraburkholderia</taxon>
    </lineage>
</organism>
<dbReference type="STRING" id="667676.SAMN05192539_104222"/>
<dbReference type="Pfam" id="PF06742">
    <property type="entry name" value="DUF1214"/>
    <property type="match status" value="2"/>
</dbReference>
<gene>
    <name evidence="2" type="ORF">SAMN05192539_104222</name>
</gene>
<evidence type="ECO:0000259" key="1">
    <source>
        <dbReference type="Pfam" id="PF06742"/>
    </source>
</evidence>
<protein>
    <recommendedName>
        <fullName evidence="1">DUF1214 domain-containing protein</fullName>
    </recommendedName>
</protein>
<dbReference type="AlphaFoldDB" id="A0A1H7E489"/>
<dbReference type="OrthoDB" id="4667238at2"/>
<dbReference type="Proteomes" id="UP000198866">
    <property type="component" value="Unassembled WGS sequence"/>
</dbReference>
<sequence>MAQLKSWSKYLARLAEAEHLLELTEAPDDPQTRADLYRQFQMNFALAYFIYFQSDPLHPDWLPFLNSVFMLQPNPDDTYFIAPLRGDLRYRLVGERGSVHLLTLDIGRGIMGTTDEVHPPLGQFDLDDLAIDGDGHFEVLLSVQRPAGYEGNWLPLHSEADFAMLRQRSYAWGMERDARIAIECLDPPIAKPLMGYEEIARRTDELMDYAGRLSRRWLTHMQQLRARIKVNEFEFFAFGGGLAKQAYWQAIFDFGPDEALILETALPQTHRYWNVQLNDALFNTLDFIDHQSSLNGHQAHVDEDGCFRAVIAHRDPGVPNWLDTCGMNRGTAIGRWYACSSEPVPTLKRVPLADVRGHLPAQTPFIDEREREKRIRERRIGAQLRRRW</sequence>
<dbReference type="RefSeq" id="WP_090873058.1">
    <property type="nucleotide sequence ID" value="NZ_FNYE01000042.1"/>
</dbReference>
<keyword evidence="3" id="KW-1185">Reference proteome</keyword>
<reference evidence="3" key="1">
    <citation type="submission" date="2016-10" db="EMBL/GenBank/DDBJ databases">
        <authorList>
            <person name="Varghese N."/>
            <person name="Submissions S."/>
        </authorList>
    </citation>
    <scope>NUCLEOTIDE SEQUENCE [LARGE SCALE GENOMIC DNA]</scope>
    <source>
        <strain evidence="3">LMG 26031</strain>
    </source>
</reference>
<dbReference type="SUPFAM" id="SSF160935">
    <property type="entry name" value="VPA0735-like"/>
    <property type="match status" value="1"/>
</dbReference>
<accession>A0A1H7E489</accession>
<dbReference type="InterPro" id="IPR010621">
    <property type="entry name" value="DUF1214"/>
</dbReference>
<evidence type="ECO:0000313" key="2">
    <source>
        <dbReference type="EMBL" id="SEK08786.1"/>
    </source>
</evidence>